<reference evidence="2" key="1">
    <citation type="journal article" date="2015" name="ChemBioChem">
        <title>Identification and Characterization of the Streptazone?E Biosynthetic Gene Cluster in Streptomyces sp. MSC090213JE08.</title>
        <authorList>
            <person name="Ohno S."/>
            <person name="Katsuyama Y."/>
            <person name="Tajima Y."/>
            <person name="Izumikawa M."/>
            <person name="Takagi M."/>
            <person name="Fujie M."/>
            <person name="Satoh N."/>
            <person name="Shin-Ya K."/>
            <person name="Ohnishi Y."/>
        </authorList>
    </citation>
    <scope>NUCLEOTIDE SEQUENCE</scope>
    <source>
        <strain evidence="2">MSC090213JE08</strain>
    </source>
</reference>
<evidence type="ECO:0000313" key="2">
    <source>
        <dbReference type="EMBL" id="BAT51063.1"/>
    </source>
</evidence>
<feature type="domain" description="SnoaL-like" evidence="1">
    <location>
        <begin position="26"/>
        <end position="124"/>
    </location>
</feature>
<dbReference type="Pfam" id="PF12680">
    <property type="entry name" value="SnoaL_2"/>
    <property type="match status" value="1"/>
</dbReference>
<dbReference type="Gene3D" id="3.10.450.50">
    <property type="match status" value="1"/>
</dbReference>
<accession>A0A0S3P5G6</accession>
<dbReference type="InterPro" id="IPR037401">
    <property type="entry name" value="SnoaL-like"/>
</dbReference>
<dbReference type="EMBL" id="LC061217">
    <property type="protein sequence ID" value="BAT51063.1"/>
    <property type="molecule type" value="Genomic_DNA"/>
</dbReference>
<organism evidence="2">
    <name type="scientific">Streptomyces sp. MSC090213JE08</name>
    <dbReference type="NCBI Taxonomy" id="1670457"/>
    <lineage>
        <taxon>Bacteria</taxon>
        <taxon>Bacillati</taxon>
        <taxon>Actinomycetota</taxon>
        <taxon>Actinomycetes</taxon>
        <taxon>Kitasatosporales</taxon>
        <taxon>Streptomycetaceae</taxon>
        <taxon>Streptomyces</taxon>
    </lineage>
</organism>
<dbReference type="SUPFAM" id="SSF54427">
    <property type="entry name" value="NTF2-like"/>
    <property type="match status" value="1"/>
</dbReference>
<protein>
    <submittedName>
        <fullName evidence="2">Cyclase</fullName>
    </submittedName>
</protein>
<evidence type="ECO:0000259" key="1">
    <source>
        <dbReference type="Pfam" id="PF12680"/>
    </source>
</evidence>
<dbReference type="InterPro" id="IPR032710">
    <property type="entry name" value="NTF2-like_dom_sf"/>
</dbReference>
<gene>
    <name evidence="2" type="primary">stzF</name>
</gene>
<dbReference type="AlphaFoldDB" id="A0A0S3P5G6"/>
<sequence length="139" mass="15043">MTTSTTEVDLFSLELTDDPEVQNEVFLKIFNSGNGAAFDNLYRPDAISNLTGGPLTGEARTKGIIDLLAQGPTLKSVVKHSYTADDVTLIVVDFELGLPGEDGELVQVKGTCTDVIRRLENGKWMMAVDRPVADLTPES</sequence>
<proteinExistence type="predicted"/>
<name>A0A0S3P5G6_9ACTN</name>